<evidence type="ECO:0000313" key="4">
    <source>
        <dbReference type="Proteomes" id="UP000261360"/>
    </source>
</evidence>
<proteinExistence type="predicted"/>
<feature type="domain" description="C-type lectin" evidence="2">
    <location>
        <begin position="47"/>
        <end position="169"/>
    </location>
</feature>
<dbReference type="SUPFAM" id="SSF56436">
    <property type="entry name" value="C-type lectin-like"/>
    <property type="match status" value="1"/>
</dbReference>
<dbReference type="PANTHER" id="PTHR45784:SF3">
    <property type="entry name" value="C-TYPE LECTIN DOMAIN FAMILY 4 MEMBER K-LIKE-RELATED"/>
    <property type="match status" value="1"/>
</dbReference>
<evidence type="ECO:0000259" key="2">
    <source>
        <dbReference type="PROSITE" id="PS50041"/>
    </source>
</evidence>
<keyword evidence="4" id="KW-1185">Reference proteome</keyword>
<dbReference type="AlphaFoldDB" id="A0A3B4WRC9"/>
<keyword evidence="1" id="KW-1015">Disulfide bond</keyword>
<reference evidence="3" key="2">
    <citation type="submission" date="2025-09" db="UniProtKB">
        <authorList>
            <consortium name="Ensembl"/>
        </authorList>
    </citation>
    <scope>IDENTIFICATION</scope>
</reference>
<evidence type="ECO:0000256" key="1">
    <source>
        <dbReference type="ARBA" id="ARBA00023157"/>
    </source>
</evidence>
<sequence>MCLINAGPDLCRLYSIIILNFAKSLQILQRALVSFISSGLFIVSAEYTRVCRYVNLRKNWTEAQSCCRMKFIDLATVNNEDDNERLVTLALNTTERKSNNTWIGLYDDINCWKWSMEDENIYVDRDTDSFTWLNGKPDNEKGKEHCVLYHNTMNLNDVSCKNLQPFICYDVLCLA</sequence>
<dbReference type="Ensembl" id="ENSSLDT00000006707.1">
    <property type="protein sequence ID" value="ENSSLDP00000006490.1"/>
    <property type="gene ID" value="ENSSLDG00000005173.1"/>
</dbReference>
<dbReference type="InterPro" id="IPR001304">
    <property type="entry name" value="C-type_lectin-like"/>
</dbReference>
<dbReference type="Pfam" id="PF00059">
    <property type="entry name" value="Lectin_C"/>
    <property type="match status" value="1"/>
</dbReference>
<reference evidence="3" key="1">
    <citation type="submission" date="2025-08" db="UniProtKB">
        <authorList>
            <consortium name="Ensembl"/>
        </authorList>
    </citation>
    <scope>IDENTIFICATION</scope>
</reference>
<organism evidence="3 4">
    <name type="scientific">Seriola lalandi dorsalis</name>
    <dbReference type="NCBI Taxonomy" id="1841481"/>
    <lineage>
        <taxon>Eukaryota</taxon>
        <taxon>Metazoa</taxon>
        <taxon>Chordata</taxon>
        <taxon>Craniata</taxon>
        <taxon>Vertebrata</taxon>
        <taxon>Euteleostomi</taxon>
        <taxon>Actinopterygii</taxon>
        <taxon>Neopterygii</taxon>
        <taxon>Teleostei</taxon>
        <taxon>Neoteleostei</taxon>
        <taxon>Acanthomorphata</taxon>
        <taxon>Carangaria</taxon>
        <taxon>Carangiformes</taxon>
        <taxon>Carangidae</taxon>
        <taxon>Seriola</taxon>
    </lineage>
</organism>
<dbReference type="Proteomes" id="UP000261360">
    <property type="component" value="Unplaced"/>
</dbReference>
<dbReference type="GeneTree" id="ENSGT00940000175874"/>
<dbReference type="Gene3D" id="3.10.100.10">
    <property type="entry name" value="Mannose-Binding Protein A, subunit A"/>
    <property type="match status" value="1"/>
</dbReference>
<protein>
    <recommendedName>
        <fullName evidence="2">C-type lectin domain-containing protein</fullName>
    </recommendedName>
</protein>
<evidence type="ECO:0000313" key="3">
    <source>
        <dbReference type="Ensembl" id="ENSSLDP00000006490.1"/>
    </source>
</evidence>
<dbReference type="InterPro" id="IPR016187">
    <property type="entry name" value="CTDL_fold"/>
</dbReference>
<accession>A0A3B4WRC9</accession>
<dbReference type="PANTHER" id="PTHR45784">
    <property type="entry name" value="C-TYPE LECTIN DOMAIN FAMILY 20 MEMBER A-RELATED"/>
    <property type="match status" value="1"/>
</dbReference>
<dbReference type="PROSITE" id="PS50041">
    <property type="entry name" value="C_TYPE_LECTIN_2"/>
    <property type="match status" value="1"/>
</dbReference>
<dbReference type="SMART" id="SM00034">
    <property type="entry name" value="CLECT"/>
    <property type="match status" value="1"/>
</dbReference>
<dbReference type="InterPro" id="IPR016186">
    <property type="entry name" value="C-type_lectin-like/link_sf"/>
</dbReference>
<dbReference type="InterPro" id="IPR018378">
    <property type="entry name" value="C-type_lectin_CS"/>
</dbReference>
<dbReference type="PROSITE" id="PS00615">
    <property type="entry name" value="C_TYPE_LECTIN_1"/>
    <property type="match status" value="1"/>
</dbReference>
<name>A0A3B4WRC9_SERLL</name>